<accession>A0A3P8L6H2</accession>
<dbReference type="PROSITE" id="PS51257">
    <property type="entry name" value="PROKAR_LIPOPROTEIN"/>
    <property type="match status" value="1"/>
</dbReference>
<evidence type="ECO:0000313" key="4">
    <source>
        <dbReference type="Proteomes" id="UP001058569"/>
    </source>
</evidence>
<dbReference type="EMBL" id="UZVY01000001">
    <property type="protein sequence ID" value="VDR41585.1"/>
    <property type="molecule type" value="Genomic_DNA"/>
</dbReference>
<evidence type="ECO:0000313" key="2">
    <source>
        <dbReference type="EMBL" id="VDR41585.1"/>
    </source>
</evidence>
<dbReference type="Proteomes" id="UP001058569">
    <property type="component" value="Chromosome"/>
</dbReference>
<reference evidence="1" key="2">
    <citation type="submission" date="2022-07" db="EMBL/GenBank/DDBJ databases">
        <title>Complete genome of Mycoplasma caviae type strain G122.</title>
        <authorList>
            <person name="Spergser J."/>
        </authorList>
    </citation>
    <scope>NUCLEOTIDE SEQUENCE</scope>
    <source>
        <strain evidence="1">G122</strain>
    </source>
</reference>
<dbReference type="EMBL" id="CP101806">
    <property type="protein sequence ID" value="UUD35669.1"/>
    <property type="molecule type" value="Genomic_DNA"/>
</dbReference>
<sequence>MKINKLLRNGVLVTSPLFLLTIVSCHDKSTDTSKTINPKTFFDFKKPIETKDVTKLTSVEKLKYCQEVLWKIKNYSVFKNVELEEFNKQDLEEYGPNNVLNIFKYEKSILISSLFAKHLNIKSAKTYYDKYREEFRITENFEDYLTLHYTKMTKALEIYQKSSDKDTVSKIKRELNDVSKLNEIKIKFKDVKNKTIMLIDELLKIKKNENLFRSIEELGITLGELREKIEKDEPNSLALSLFTRFNSLIKNKEEIPTSLIKSLKGKLPKNEFDSLSGSFDELNSLYDYLIDYVKENQTL</sequence>
<keyword evidence="4" id="KW-1185">Reference proteome</keyword>
<reference evidence="2 3" key="1">
    <citation type="submission" date="2018-12" db="EMBL/GenBank/DDBJ databases">
        <authorList>
            <consortium name="Pathogen Informatics"/>
        </authorList>
    </citation>
    <scope>NUCLEOTIDE SEQUENCE [LARGE SCALE GENOMIC DNA]</scope>
    <source>
        <strain evidence="2 3">NCTC10126</strain>
    </source>
</reference>
<evidence type="ECO:0000313" key="1">
    <source>
        <dbReference type="EMBL" id="UUD35669.1"/>
    </source>
</evidence>
<evidence type="ECO:0008006" key="5">
    <source>
        <dbReference type="Google" id="ProtNLM"/>
    </source>
</evidence>
<proteinExistence type="predicted"/>
<protein>
    <recommendedName>
        <fullName evidence="5">Lipoprotein</fullName>
    </recommendedName>
</protein>
<dbReference type="OrthoDB" id="403564at2"/>
<name>A0A3P8L6H2_9BACT</name>
<evidence type="ECO:0000313" key="3">
    <source>
        <dbReference type="Proteomes" id="UP000280036"/>
    </source>
</evidence>
<dbReference type="RefSeq" id="WP_126117877.1">
    <property type="nucleotide sequence ID" value="NZ_CP101806.1"/>
</dbReference>
<dbReference type="Proteomes" id="UP000280036">
    <property type="component" value="Unassembled WGS sequence"/>
</dbReference>
<organism evidence="2 3">
    <name type="scientific">Mycoplasmopsis caviae</name>
    <dbReference type="NCBI Taxonomy" id="55603"/>
    <lineage>
        <taxon>Bacteria</taxon>
        <taxon>Bacillati</taxon>
        <taxon>Mycoplasmatota</taxon>
        <taxon>Mycoplasmoidales</taxon>
        <taxon>Metamycoplasmataceae</taxon>
        <taxon>Mycoplasmopsis</taxon>
    </lineage>
</organism>
<dbReference type="AlphaFoldDB" id="A0A3P8L6H2"/>
<gene>
    <name evidence="2" type="ORF">NCTC10126_00062</name>
    <name evidence="1" type="ORF">NPA07_02235</name>
</gene>